<reference evidence="2 3" key="1">
    <citation type="submission" date="2021-05" db="EMBL/GenBank/DDBJ databases">
        <title>A Polyphasic approach of four new species of the genus Ohtaekwangia: Ohtaekwangia histidinii sp. nov., Ohtaekwangia cretensis sp. nov., Ohtaekwangia indiensis sp. nov., Ohtaekwangia reichenbachii sp. nov. from diverse environment.</title>
        <authorList>
            <person name="Octaviana S."/>
        </authorList>
    </citation>
    <scope>NUCLEOTIDE SEQUENCE [LARGE SCALE GENOMIC DNA]</scope>
    <source>
        <strain evidence="2 3">PWU37</strain>
    </source>
</reference>
<comment type="caution">
    <text evidence="2">The sequence shown here is derived from an EMBL/GenBank/DDBJ whole genome shotgun (WGS) entry which is preliminary data.</text>
</comment>
<keyword evidence="1" id="KW-0732">Signal</keyword>
<dbReference type="Proteomes" id="UP001319180">
    <property type="component" value="Unassembled WGS sequence"/>
</dbReference>
<dbReference type="RefSeq" id="WP_254090144.1">
    <property type="nucleotide sequence ID" value="NZ_JAHESC010000012.1"/>
</dbReference>
<feature type="signal peptide" evidence="1">
    <location>
        <begin position="1"/>
        <end position="17"/>
    </location>
</feature>
<accession>A0AAP2D7L8</accession>
<organism evidence="2 3">
    <name type="scientific">Dawidia soli</name>
    <dbReference type="NCBI Taxonomy" id="2782352"/>
    <lineage>
        <taxon>Bacteria</taxon>
        <taxon>Pseudomonadati</taxon>
        <taxon>Bacteroidota</taxon>
        <taxon>Cytophagia</taxon>
        <taxon>Cytophagales</taxon>
        <taxon>Chryseotaleaceae</taxon>
        <taxon>Dawidia</taxon>
    </lineage>
</organism>
<feature type="chain" id="PRO_5042952712" description="Lipoprotein" evidence="1">
    <location>
        <begin position="18"/>
        <end position="255"/>
    </location>
</feature>
<name>A0AAP2D7L8_9BACT</name>
<evidence type="ECO:0000313" key="3">
    <source>
        <dbReference type="Proteomes" id="UP001319180"/>
    </source>
</evidence>
<protein>
    <recommendedName>
        <fullName evidence="4">Lipoprotein</fullName>
    </recommendedName>
</protein>
<evidence type="ECO:0000313" key="2">
    <source>
        <dbReference type="EMBL" id="MBT1686908.1"/>
    </source>
</evidence>
<dbReference type="AlphaFoldDB" id="A0AAP2D7L8"/>
<proteinExistence type="predicted"/>
<dbReference type="PROSITE" id="PS51257">
    <property type="entry name" value="PROKAR_LIPOPROTEIN"/>
    <property type="match status" value="1"/>
</dbReference>
<dbReference type="EMBL" id="JAHESC010000012">
    <property type="protein sequence ID" value="MBT1686908.1"/>
    <property type="molecule type" value="Genomic_DNA"/>
</dbReference>
<sequence>MKKINKFLLLVAFSAAAFSCSKEDDATPEKSLEDVSMSLSGSSSVISTPSAMASSDDTYAGLASSYVAMANAMTGYSQYFKPPQGAAKSTTPITVANGRVAAAQTEYLVYTWTDPQGSGMSLAYQVSEESDKYVFEIFMKFSQEDDWMRFIYAEETKDGSEGLMHIYVAMNGDDAVFVTYSWKRSGDNFDFVISGIEGESSFEITINGNTKTKAGSAKYVLDDELMFTMEWDAAGNGEWAYYVDGQVDESGSWEV</sequence>
<evidence type="ECO:0008006" key="4">
    <source>
        <dbReference type="Google" id="ProtNLM"/>
    </source>
</evidence>
<gene>
    <name evidence="2" type="ORF">KK078_10085</name>
</gene>
<keyword evidence="3" id="KW-1185">Reference proteome</keyword>
<evidence type="ECO:0000256" key="1">
    <source>
        <dbReference type="SAM" id="SignalP"/>
    </source>
</evidence>